<organism evidence="2 3">
    <name type="scientific">Peptococcus niger</name>
    <dbReference type="NCBI Taxonomy" id="2741"/>
    <lineage>
        <taxon>Bacteria</taxon>
        <taxon>Bacillati</taxon>
        <taxon>Bacillota</taxon>
        <taxon>Clostridia</taxon>
        <taxon>Eubacteriales</taxon>
        <taxon>Peptococcaceae</taxon>
        <taxon>Peptococcus</taxon>
    </lineage>
</organism>
<dbReference type="InterPro" id="IPR029033">
    <property type="entry name" value="His_PPase_superfam"/>
</dbReference>
<evidence type="ECO:0000313" key="2">
    <source>
        <dbReference type="EMBL" id="SDD40866.1"/>
    </source>
</evidence>
<dbReference type="AlphaFoldDB" id="A0A1G6UJH4"/>
<dbReference type="PANTHER" id="PTHR39339">
    <property type="entry name" value="SLR1444 PROTEIN"/>
    <property type="match status" value="1"/>
</dbReference>
<dbReference type="PROSITE" id="PS51708">
    <property type="entry name" value="CHAD"/>
    <property type="match status" value="1"/>
</dbReference>
<evidence type="ECO:0000313" key="3">
    <source>
        <dbReference type="Proteomes" id="UP000198995"/>
    </source>
</evidence>
<evidence type="ECO:0000259" key="1">
    <source>
        <dbReference type="PROSITE" id="PS51708"/>
    </source>
</evidence>
<sequence length="440" mass="50882">MRLILMRHGKAVGPDEAPSNADRSLSLDGRLALNEELPYLARYLRHTNQCHIWHSPLARSRETAEILIRYMPGQTIEARDFIADGNEAALVAALKTLPKEATLVIIGHEPHLSIWLENLARRRDHFKKGESAVLLLDPENPYDAVRMTTIRLKELSRLGPVDLPLPVAMHEILLDSQKDILKEKDRVLTDVESEEAIHNLRVALRRQKSYLALIRPFADKAIYRKAQKSYSKLLEELSHLRETDVILSTIHEAKLWELAPIVSPVQAERNAEALALDMRFSQADSDRAYAEAYAMAMEALATMDDNRLFSRFAEKQMPKRFKKLRRQAKQLIGERNHRKLHRLRVKIKHHRYLYERLACMAHYDSAQRYRLLTRLQKTIGDYTDTFFNSAVLHDMIAEQGAITDPHLERAMHVYDDHQEQMREEAYAKTQDLLKALAQCP</sequence>
<dbReference type="CDD" id="cd07067">
    <property type="entry name" value="HP_PGM_like"/>
    <property type="match status" value="1"/>
</dbReference>
<dbReference type="PANTHER" id="PTHR39339:SF1">
    <property type="entry name" value="CHAD DOMAIN-CONTAINING PROTEIN"/>
    <property type="match status" value="1"/>
</dbReference>
<dbReference type="Gene3D" id="1.40.20.10">
    <property type="entry name" value="CHAD domain"/>
    <property type="match status" value="1"/>
</dbReference>
<dbReference type="OrthoDB" id="2388260at2"/>
<proteinExistence type="predicted"/>
<dbReference type="InterPro" id="IPR013078">
    <property type="entry name" value="His_Pase_superF_clade-1"/>
</dbReference>
<dbReference type="Gene3D" id="3.40.50.1240">
    <property type="entry name" value="Phosphoglycerate mutase-like"/>
    <property type="match status" value="1"/>
</dbReference>
<dbReference type="SMART" id="SM00880">
    <property type="entry name" value="CHAD"/>
    <property type="match status" value="1"/>
</dbReference>
<protein>
    <submittedName>
        <fullName evidence="2">Phosphohistidine phosphatase SixA</fullName>
    </submittedName>
</protein>
<name>A0A1G6UJH4_PEPNI</name>
<dbReference type="Pfam" id="PF05235">
    <property type="entry name" value="CHAD"/>
    <property type="match status" value="1"/>
</dbReference>
<dbReference type="Proteomes" id="UP000198995">
    <property type="component" value="Unassembled WGS sequence"/>
</dbReference>
<dbReference type="InterPro" id="IPR038186">
    <property type="entry name" value="CHAD_dom_sf"/>
</dbReference>
<reference evidence="2 3" key="1">
    <citation type="submission" date="2016-10" db="EMBL/GenBank/DDBJ databases">
        <authorList>
            <person name="de Groot N.N."/>
        </authorList>
    </citation>
    <scope>NUCLEOTIDE SEQUENCE [LARGE SCALE GENOMIC DNA]</scope>
    <source>
        <strain evidence="2 3">DSM 20475</strain>
    </source>
</reference>
<dbReference type="STRING" id="2741.SAMN04489866_10360"/>
<dbReference type="SUPFAM" id="SSF53254">
    <property type="entry name" value="Phosphoglycerate mutase-like"/>
    <property type="match status" value="1"/>
</dbReference>
<dbReference type="EMBL" id="FNAF01000003">
    <property type="protein sequence ID" value="SDD40866.1"/>
    <property type="molecule type" value="Genomic_DNA"/>
</dbReference>
<feature type="domain" description="CHAD" evidence="1">
    <location>
        <begin position="162"/>
        <end position="438"/>
    </location>
</feature>
<accession>A0A1G6UJH4</accession>
<dbReference type="RefSeq" id="WP_091791330.1">
    <property type="nucleotide sequence ID" value="NZ_FNAF01000003.1"/>
</dbReference>
<gene>
    <name evidence="2" type="ORF">SAMN04489866_10360</name>
</gene>
<keyword evidence="3" id="KW-1185">Reference proteome</keyword>
<dbReference type="InterPro" id="IPR007899">
    <property type="entry name" value="CHAD_dom"/>
</dbReference>
<dbReference type="Pfam" id="PF00300">
    <property type="entry name" value="His_Phos_1"/>
    <property type="match status" value="1"/>
</dbReference>